<evidence type="ECO:0000313" key="2">
    <source>
        <dbReference type="EMBL" id="RMQ20865.1"/>
    </source>
</evidence>
<proteinExistence type="predicted"/>
<evidence type="ECO:0000313" key="3">
    <source>
        <dbReference type="Proteomes" id="UP000269044"/>
    </source>
</evidence>
<organism evidence="2 3">
    <name type="scientific">Pseudomonas syringae pv. delphinii</name>
    <dbReference type="NCBI Taxonomy" id="192088"/>
    <lineage>
        <taxon>Bacteria</taxon>
        <taxon>Pseudomonadati</taxon>
        <taxon>Pseudomonadota</taxon>
        <taxon>Gammaproteobacteria</taxon>
        <taxon>Pseudomonadales</taxon>
        <taxon>Pseudomonadaceae</taxon>
        <taxon>Pseudomonas</taxon>
    </lineage>
</organism>
<protein>
    <submittedName>
        <fullName evidence="2">Uncharacterized protein</fullName>
    </submittedName>
</protein>
<sequence length="78" mass="8299">MEWTIDLCALLFFAFPLTAGNVDEQFAVTAIWGATPEGFHCEKVGKPPVAPITHGLIKPGSSIPVYVPSCVLNPGSSR</sequence>
<accession>A0A3M4JVK2</accession>
<reference evidence="2 3" key="1">
    <citation type="submission" date="2018-08" db="EMBL/GenBank/DDBJ databases">
        <title>Recombination of ecologically and evolutionarily significant loci maintains genetic cohesion in the Pseudomonas syringae species complex.</title>
        <authorList>
            <person name="Dillon M."/>
            <person name="Thakur S."/>
            <person name="Almeida R.N.D."/>
            <person name="Weir B.S."/>
            <person name="Guttman D.S."/>
        </authorList>
    </citation>
    <scope>NUCLEOTIDE SEQUENCE [LARGE SCALE GENOMIC DNA]</scope>
    <source>
        <strain evidence="2 3">ICMP 13052</strain>
    </source>
</reference>
<dbReference type="EMBL" id="RBRA01000235">
    <property type="protein sequence ID" value="RMQ20865.1"/>
    <property type="molecule type" value="Genomic_DNA"/>
</dbReference>
<keyword evidence="1" id="KW-0732">Signal</keyword>
<dbReference type="AlphaFoldDB" id="A0A3M4JVK2"/>
<feature type="chain" id="PRO_5018222277" evidence="1">
    <location>
        <begin position="20"/>
        <end position="78"/>
    </location>
</feature>
<evidence type="ECO:0000256" key="1">
    <source>
        <dbReference type="SAM" id="SignalP"/>
    </source>
</evidence>
<name>A0A3M4JVK2_9PSED</name>
<dbReference type="Proteomes" id="UP000269044">
    <property type="component" value="Unassembled WGS sequence"/>
</dbReference>
<comment type="caution">
    <text evidence="2">The sequence shown here is derived from an EMBL/GenBank/DDBJ whole genome shotgun (WGS) entry which is preliminary data.</text>
</comment>
<feature type="signal peptide" evidence="1">
    <location>
        <begin position="1"/>
        <end position="19"/>
    </location>
</feature>
<gene>
    <name evidence="2" type="ORF">ALQ08_200153</name>
</gene>